<dbReference type="Proteomes" id="UP001165524">
    <property type="component" value="Unassembled WGS sequence"/>
</dbReference>
<evidence type="ECO:0000256" key="1">
    <source>
        <dbReference type="ARBA" id="ARBA00004651"/>
    </source>
</evidence>
<evidence type="ECO:0000256" key="2">
    <source>
        <dbReference type="ARBA" id="ARBA00005073"/>
    </source>
</evidence>
<accession>A0ABT0E6D2</accession>
<reference evidence="16" key="1">
    <citation type="submission" date="2022-04" db="EMBL/GenBank/DDBJ databases">
        <title>Alcanivorax sp. CY1518 draft genome sequence.</title>
        <authorList>
            <person name="Zhao G."/>
            <person name="An M."/>
        </authorList>
    </citation>
    <scope>NUCLEOTIDE SEQUENCE</scope>
    <source>
        <strain evidence="16">CY1518</strain>
    </source>
</reference>
<dbReference type="RefSeq" id="WP_246950724.1">
    <property type="nucleotide sequence ID" value="NZ_JALKII010000003.1"/>
</dbReference>
<dbReference type="PIRSF" id="PIRSF004638">
    <property type="entry name" value="UCP004638"/>
    <property type="match status" value="1"/>
</dbReference>
<dbReference type="Pfam" id="PF03653">
    <property type="entry name" value="UPF0093"/>
    <property type="match status" value="1"/>
</dbReference>
<keyword evidence="6 14" id="KW-0349">Heme</keyword>
<keyword evidence="10" id="KW-0560">Oxidoreductase</keyword>
<keyword evidence="17" id="KW-1185">Reference proteome</keyword>
<comment type="similarity">
    <text evidence="3 14">Belongs to the HemJ family.</text>
</comment>
<evidence type="ECO:0000256" key="7">
    <source>
        <dbReference type="ARBA" id="ARBA00022692"/>
    </source>
</evidence>
<evidence type="ECO:0000256" key="11">
    <source>
        <dbReference type="ARBA" id="ARBA00023004"/>
    </source>
</evidence>
<evidence type="ECO:0000313" key="17">
    <source>
        <dbReference type="Proteomes" id="UP001165524"/>
    </source>
</evidence>
<dbReference type="InterPro" id="IPR005265">
    <property type="entry name" value="HemJ-like"/>
</dbReference>
<evidence type="ECO:0000256" key="10">
    <source>
        <dbReference type="ARBA" id="ARBA00023002"/>
    </source>
</evidence>
<comment type="function">
    <text evidence="14">Catalyzes the oxidation of protoporphyrinogen IX to protoporphyrin IX.</text>
</comment>
<evidence type="ECO:0000256" key="5">
    <source>
        <dbReference type="ARBA" id="ARBA00022475"/>
    </source>
</evidence>
<evidence type="ECO:0000256" key="8">
    <source>
        <dbReference type="ARBA" id="ARBA00022723"/>
    </source>
</evidence>
<evidence type="ECO:0000256" key="14">
    <source>
        <dbReference type="PIRNR" id="PIRNR004638"/>
    </source>
</evidence>
<evidence type="ECO:0000256" key="9">
    <source>
        <dbReference type="ARBA" id="ARBA00022989"/>
    </source>
</evidence>
<feature type="transmembrane region" description="Helical" evidence="15">
    <location>
        <begin position="124"/>
        <end position="146"/>
    </location>
</feature>
<keyword evidence="7 15" id="KW-0812">Transmembrane</keyword>
<comment type="subcellular location">
    <subcellularLocation>
        <location evidence="1">Cell membrane</location>
        <topology evidence="1">Multi-pass membrane protein</topology>
    </subcellularLocation>
</comment>
<name>A0ABT0E6D2_9GAMM</name>
<dbReference type="EC" id="1.3.99.-" evidence="14"/>
<comment type="catalytic activity">
    <reaction evidence="13 14">
        <text>protoporphyrinogen IX + 3 A = protoporphyrin IX + 3 AH2</text>
        <dbReference type="Rhea" id="RHEA:62000"/>
        <dbReference type="ChEBI" id="CHEBI:13193"/>
        <dbReference type="ChEBI" id="CHEBI:17499"/>
        <dbReference type="ChEBI" id="CHEBI:57306"/>
        <dbReference type="ChEBI" id="CHEBI:57307"/>
    </reaction>
</comment>
<evidence type="ECO:0000256" key="4">
    <source>
        <dbReference type="ARBA" id="ARBA00017504"/>
    </source>
</evidence>
<proteinExistence type="inferred from homology"/>
<keyword evidence="9 15" id="KW-1133">Transmembrane helix</keyword>
<dbReference type="PANTHER" id="PTHR40255:SF1">
    <property type="entry name" value="PROTOPORPHYRINOGEN IX OXIDASE"/>
    <property type="match status" value="1"/>
</dbReference>
<evidence type="ECO:0000256" key="15">
    <source>
        <dbReference type="SAM" id="Phobius"/>
    </source>
</evidence>
<evidence type="ECO:0000256" key="3">
    <source>
        <dbReference type="ARBA" id="ARBA00006501"/>
    </source>
</evidence>
<dbReference type="PANTHER" id="PTHR40255">
    <property type="entry name" value="UPF0093 MEMBRANE PROTEIN SLR1790"/>
    <property type="match status" value="1"/>
</dbReference>
<comment type="pathway">
    <text evidence="2 14">Porphyrin-containing compound metabolism; protoporphyrin-IX biosynthesis; protoporphyrin-IX from protoporphyrinogen-IX: step 1/1.</text>
</comment>
<organism evidence="16 17">
    <name type="scientific">Alcanivorax quisquiliarum</name>
    <dbReference type="NCBI Taxonomy" id="2933565"/>
    <lineage>
        <taxon>Bacteria</taxon>
        <taxon>Pseudomonadati</taxon>
        <taxon>Pseudomonadota</taxon>
        <taxon>Gammaproteobacteria</taxon>
        <taxon>Oceanospirillales</taxon>
        <taxon>Alcanivoracaceae</taxon>
        <taxon>Alcanivorax</taxon>
    </lineage>
</organism>
<evidence type="ECO:0000256" key="12">
    <source>
        <dbReference type="ARBA" id="ARBA00023136"/>
    </source>
</evidence>
<feature type="transmembrane region" description="Helical" evidence="15">
    <location>
        <begin position="92"/>
        <end position="112"/>
    </location>
</feature>
<protein>
    <recommendedName>
        <fullName evidence="4 14">Protoporphyrinogen IX oxidase</fullName>
        <ecNumber evidence="14">1.3.99.-</ecNumber>
    </recommendedName>
</protein>
<sequence length="150" mass="15883">MLWLLTLHIAGLLCWSAAILCVPTLLLNDRLFQTGATTAGAARETGHTEGTTVIARRAFIWVATPAALIAVGSGTLLFTLMTTLAPWMLFKLVLVSALVLMHVSIGLLMLRAERAGHAERTPGWLAGGASATMLALMLAIVVLVLAKPEL</sequence>
<keyword evidence="11 14" id="KW-0408">Iron</keyword>
<evidence type="ECO:0000313" key="16">
    <source>
        <dbReference type="EMBL" id="MCK0537381.1"/>
    </source>
</evidence>
<keyword evidence="8 14" id="KW-0479">Metal-binding</keyword>
<evidence type="ECO:0000256" key="6">
    <source>
        <dbReference type="ARBA" id="ARBA00022617"/>
    </source>
</evidence>
<keyword evidence="12 14" id="KW-0472">Membrane</keyword>
<gene>
    <name evidence="16" type="ORF">MU846_06610</name>
</gene>
<keyword evidence="5 14" id="KW-1003">Cell membrane</keyword>
<evidence type="ECO:0000256" key="13">
    <source>
        <dbReference type="ARBA" id="ARBA00048390"/>
    </source>
</evidence>
<comment type="caution">
    <text evidence="16">The sequence shown here is derived from an EMBL/GenBank/DDBJ whole genome shotgun (WGS) entry which is preliminary data.</text>
</comment>
<dbReference type="EMBL" id="JALKII010000003">
    <property type="protein sequence ID" value="MCK0537381.1"/>
    <property type="molecule type" value="Genomic_DNA"/>
</dbReference>
<comment type="cofactor">
    <cofactor evidence="14">
        <name>heme b</name>
        <dbReference type="ChEBI" id="CHEBI:60344"/>
    </cofactor>
    <text evidence="14">Binds 1 heme b (iron(II)-protoporphyrin IX) group per subunit.</text>
</comment>
<feature type="transmembrane region" description="Helical" evidence="15">
    <location>
        <begin position="58"/>
        <end position="80"/>
    </location>
</feature>